<evidence type="ECO:0000313" key="2">
    <source>
        <dbReference type="Proteomes" id="UP001378960"/>
    </source>
</evidence>
<dbReference type="AlphaFoldDB" id="A0AAV5QYK5"/>
<proteinExistence type="predicted"/>
<evidence type="ECO:0008006" key="3">
    <source>
        <dbReference type="Google" id="ProtNLM"/>
    </source>
</evidence>
<evidence type="ECO:0000313" key="1">
    <source>
        <dbReference type="EMBL" id="GMM43897.1"/>
    </source>
</evidence>
<sequence length="413" mass="49585">MKLTPVIIERAVYKLSHDDTEGLDEIIESLFYYENSIYILHPQIPTFFQAQNKSLNIYDRQLLYVLNEMEIEKPEDLTEDYVLYYYDKLIDELTNTEECTVELYHKVYEKLERRNLLLWIITNNIQLIQLDIVGLIYSVNNELLEFHSKYKLRHLLKMVCYKWIDVSMIYQWNHILQKCDSIINEYEDTSLISKEEMEAYYQLQWLLMFAMFLSGDYEDVVKQFDNLKTHIIESFDPIVESIIDVIGLFRVITLCIILTQKNSQRSKYWSSKMFYEVFFDDPELRKLQEDYENNDHTNLDILLKDFKWCLLLNETFDRVSELLLQKKIMQYLSVIQEIEVGELCEFLQLPYEFLFEKIMNMITVLNLPLAIKQDTIVYVPKVTIDDDVANIHHNIQREILRLKAIQVNKLINN</sequence>
<gene>
    <name evidence="1" type="ORF">DAPK24_004720</name>
</gene>
<keyword evidence="2" id="KW-1185">Reference proteome</keyword>
<organism evidence="1 2">
    <name type="scientific">Pichia kluyveri</name>
    <name type="common">Yeast</name>
    <dbReference type="NCBI Taxonomy" id="36015"/>
    <lineage>
        <taxon>Eukaryota</taxon>
        <taxon>Fungi</taxon>
        <taxon>Dikarya</taxon>
        <taxon>Ascomycota</taxon>
        <taxon>Saccharomycotina</taxon>
        <taxon>Pichiomycetes</taxon>
        <taxon>Pichiales</taxon>
        <taxon>Pichiaceae</taxon>
        <taxon>Pichia</taxon>
    </lineage>
</organism>
<protein>
    <recommendedName>
        <fullName evidence="3">PCI domain-containing protein</fullName>
    </recommendedName>
</protein>
<accession>A0AAV5QYK5</accession>
<dbReference type="EMBL" id="BTGB01000001">
    <property type="protein sequence ID" value="GMM43897.1"/>
    <property type="molecule type" value="Genomic_DNA"/>
</dbReference>
<reference evidence="1 2" key="1">
    <citation type="journal article" date="2023" name="Elife">
        <title>Identification of key yeast species and microbe-microbe interactions impacting larval growth of Drosophila in the wild.</title>
        <authorList>
            <person name="Mure A."/>
            <person name="Sugiura Y."/>
            <person name="Maeda R."/>
            <person name="Honda K."/>
            <person name="Sakurai N."/>
            <person name="Takahashi Y."/>
            <person name="Watada M."/>
            <person name="Katoh T."/>
            <person name="Gotoh A."/>
            <person name="Gotoh Y."/>
            <person name="Taniguchi I."/>
            <person name="Nakamura K."/>
            <person name="Hayashi T."/>
            <person name="Katayama T."/>
            <person name="Uemura T."/>
            <person name="Hattori Y."/>
        </authorList>
    </citation>
    <scope>NUCLEOTIDE SEQUENCE [LARGE SCALE GENOMIC DNA]</scope>
    <source>
        <strain evidence="1 2">PK-24</strain>
    </source>
</reference>
<name>A0AAV5QYK5_PICKL</name>
<dbReference type="Proteomes" id="UP001378960">
    <property type="component" value="Unassembled WGS sequence"/>
</dbReference>
<comment type="caution">
    <text evidence="1">The sequence shown here is derived from an EMBL/GenBank/DDBJ whole genome shotgun (WGS) entry which is preliminary data.</text>
</comment>